<keyword evidence="1" id="KW-0175">Coiled coil</keyword>
<dbReference type="InterPro" id="IPR027417">
    <property type="entry name" value="P-loop_NTPase"/>
</dbReference>
<evidence type="ECO:0000256" key="1">
    <source>
        <dbReference type="SAM" id="Coils"/>
    </source>
</evidence>
<dbReference type="InterPro" id="IPR048428">
    <property type="entry name" value="YobI-NTPase"/>
</dbReference>
<gene>
    <name evidence="4" type="ORF">BHC46_10945</name>
</gene>
<accession>A0A2N9XBX5</accession>
<comment type="caution">
    <text evidence="4">The sequence shown here is derived from an EMBL/GenBank/DDBJ whole genome shotgun (WGS) entry which is preliminary data.</text>
</comment>
<feature type="transmembrane region" description="Helical" evidence="2">
    <location>
        <begin position="178"/>
        <end position="204"/>
    </location>
</feature>
<evidence type="ECO:0000259" key="3">
    <source>
        <dbReference type="Pfam" id="PF20693"/>
    </source>
</evidence>
<dbReference type="SUPFAM" id="SSF52540">
    <property type="entry name" value="P-loop containing nucleoside triphosphate hydrolases"/>
    <property type="match status" value="1"/>
</dbReference>
<dbReference type="Proteomes" id="UP000229970">
    <property type="component" value="Unassembled WGS sequence"/>
</dbReference>
<protein>
    <recommendedName>
        <fullName evidence="3">YobI-like P-loop NTPase domain-containing protein</fullName>
    </recommendedName>
</protein>
<dbReference type="EMBL" id="MEIP01000028">
    <property type="protein sequence ID" value="PIT44148.1"/>
    <property type="molecule type" value="Genomic_DNA"/>
</dbReference>
<evidence type="ECO:0000256" key="2">
    <source>
        <dbReference type="SAM" id="Phobius"/>
    </source>
</evidence>
<sequence length="1404" mass="164533">MTNMNIKSSLKRRWSWIRNKINPNKQKNSADIQKEKKYEYQKLTPYTDVELDAYQEAFDYVFEHEDVRNVAISGAYGSGKSSLIESYKQEIKRIQVNNRQDERQSKNKKFLHISLAHFRSENNQLSAHPNDKENSVHATNELAVLEAKILNQLIHQIPAEQIPQSNFAVKRIISKRDLFGITISSIIFILLMLDIIFSAAWKAFVLSLDDSCLKDLLLTSTTNSFILSCGIWNIALFAIFLNYVIKIQKHKNIFKKLKLQGNEIEIVTECSDSFFDRYLNEVVYIFANANVDVIVFEDIDRFENRYIFERLREINTLANNQLKQYQKKHTLRFFYLLRDDIFSSKDRTKFFDFIIPVIPVVDGSNSYDQLIILLKGYVDNHEIDKGFLEGISLYIDDMRLLKNICNEFHLYFSKLNNTELNANKMFALITYKNLFPLDFACLQINQGFVFVLFNNRDILAQARKIKLTNNIEELKNECTKQIDELNSKFEYRYMELDEDYDNDTSTDEYKELKKEIDEEKKSEETRIRQFYNEKIRLFQIEIDSYHNGILLRKSDKLKDNINANYIDVNKFFNDYAKFINDINEENNFQDIKGSPYFALLKYLIRNGYIDETYADYMTYFYPNSLTIADKTFLRSVTDEVAKEYEYKLNNPGLITEKLQRQLSMFEQPEVLNIDLVNYLLGFSQVYTYEVTTILNQLVHEDNLKFINAFWPSSNEKNIERFVQLLNEHCPQAFMLMLNSTTVSKNIIKDYSIRTLYSSSQDIITKINTDSRILSSYIANTSDYLNITDPNVTQLMQQFRFLETKFKEIEYETANKDLFDAIYQNNLYELNFTNIQLMLATQYFSANNDDIVHKNYTSIISETDTPLAQYITQNIDAYMHILLANCEKQIKDDETDVLQLLNHQDITEEHKLEYIDYLCTTITRLDTVENTELWQKLLYPGKLDYNEENILCYFQHAQEVDEPLIEFIHSNEKVLNFQPICNDENVDVRDKFFDKIIINQTINDNKYREILSTLDFWEPNFNIDSISGNKFKILIDEKIICLELENDKSESINTLKFIRNNYDEENALYFIQKNFTNYLDLVAENAELFDYAEALRLITVPIDDNSAIRLLECTDKVVSVVGHSFSPVVMTYVLENKFDTDDLADLINNYKQYDTAIQALIVKQANEHIDLVSIKQNAQALEFIRAYCDKKVVLDYLQENIADYVDLIAENAELFDYAEALGLITVPIDDNSAVRLLECTDKVVSVVKQAFSPAVIAYVLENKFDTDDLAQLISNYDEYEANIQNLIKRLAIEHCDLIVIARDTDIADNLLDALLVSEQLVLDKKIDLFIQALPYKYMHVAKRRKALINMQLNEFTKLWNSGKPNIKRCNEHQRLLAALKENGLVRDFETDNEQGDYYKITKRSA</sequence>
<proteinExistence type="predicted"/>
<keyword evidence="2" id="KW-0812">Transmembrane</keyword>
<feature type="transmembrane region" description="Helical" evidence="2">
    <location>
        <begin position="224"/>
        <end position="245"/>
    </location>
</feature>
<reference evidence="4 5" key="1">
    <citation type="journal article" date="2017" name="MBio">
        <title>Type VI secretion-mediated competition in the bee gut microbiome.</title>
        <authorList>
            <person name="Steele M.I."/>
            <person name="Kwong W.K."/>
            <person name="Powell J.E."/>
            <person name="Whiteley M."/>
            <person name="Moran N.A."/>
        </authorList>
    </citation>
    <scope>NUCLEOTIDE SEQUENCE [LARGE SCALE GENOMIC DNA]</scope>
    <source>
        <strain evidence="4 5">Ruf1-X</strain>
    </source>
</reference>
<feature type="coiled-coil region" evidence="1">
    <location>
        <begin position="464"/>
        <end position="533"/>
    </location>
</feature>
<evidence type="ECO:0000313" key="4">
    <source>
        <dbReference type="EMBL" id="PIT44148.1"/>
    </source>
</evidence>
<organism evidence="4 5">
    <name type="scientific">Snodgrassella alvi</name>
    <dbReference type="NCBI Taxonomy" id="1196083"/>
    <lineage>
        <taxon>Bacteria</taxon>
        <taxon>Pseudomonadati</taxon>
        <taxon>Pseudomonadota</taxon>
        <taxon>Betaproteobacteria</taxon>
        <taxon>Neisseriales</taxon>
        <taxon>Neisseriaceae</taxon>
        <taxon>Snodgrassella</taxon>
    </lineage>
</organism>
<name>A0A2N9XBX5_9NEIS</name>
<feature type="domain" description="YobI-like P-loop NTPase" evidence="3">
    <location>
        <begin position="54"/>
        <end position="449"/>
    </location>
</feature>
<feature type="transmembrane region" description="Helical" evidence="2">
    <location>
        <begin position="434"/>
        <end position="453"/>
    </location>
</feature>
<dbReference type="Pfam" id="PF20693">
    <property type="entry name" value="YobI-ATPase"/>
    <property type="match status" value="1"/>
</dbReference>
<keyword evidence="2" id="KW-0472">Membrane</keyword>
<evidence type="ECO:0000313" key="5">
    <source>
        <dbReference type="Proteomes" id="UP000229970"/>
    </source>
</evidence>
<keyword evidence="2" id="KW-1133">Transmembrane helix</keyword>